<dbReference type="EMBL" id="BAABIL010000001">
    <property type="protein sequence ID" value="GAA4960636.1"/>
    <property type="molecule type" value="Genomic_DNA"/>
</dbReference>
<keyword evidence="9" id="KW-0460">Magnesium</keyword>
<sequence length="469" mass="51087">MPGRIHPDDVAAVRDAVRIAEVVGDHVALRPAGVGSMKGLCPFHEERTPSFHVRPQVGRWKCFGCGEGGDAIDFVQRQEALTFVEAVERLAARAGVQLRYLDDGGRAGRPQQAPGGQRQRLLDAHRVAGEMYAEQLQAPGDADAGRRFLAERGFSREEAARFGVGFAPRDGEALLRHLRGRGFTEEELVLSGLAGRSARGRLYDRFRGRLLWPIRDLTGAVLGFGARRLFDDDRIEAKYLNSPETPLYKKSQVLYGADLARREVARRKQVVVVEGYTDVMACHLAGVPTAVATCGTAFGEEHVRLVRRLLGDDAGAEVVFTFDGDEAGQKAALRAFELDQRFASGTYVAVEPGGMDPCDLRLAAGDAAVASLVAGRVPLFEFAVRSTLRRFDLDSEAGRLAALDAAAPLLARVRDAGLRQRYAVQLDRWLGFMDERFVLRRVALAARGAEAREEGGQAAGRAGGPHRHP</sequence>
<dbReference type="CDD" id="cd03364">
    <property type="entry name" value="TOPRIM_DnaG_primases"/>
    <property type="match status" value="1"/>
</dbReference>
<protein>
    <recommendedName>
        <fullName evidence="12">DNA primase</fullName>
        <ecNumber evidence="12">2.7.7.101</ecNumber>
    </recommendedName>
</protein>
<dbReference type="RefSeq" id="WP_345710252.1">
    <property type="nucleotide sequence ID" value="NZ_BAABIL010000001.1"/>
</dbReference>
<dbReference type="Pfam" id="PF01807">
    <property type="entry name" value="Zn_ribbon_DnaG"/>
    <property type="match status" value="1"/>
</dbReference>
<keyword evidence="8 12" id="KW-0862">Zinc</keyword>
<evidence type="ECO:0000256" key="5">
    <source>
        <dbReference type="ARBA" id="ARBA00022705"/>
    </source>
</evidence>
<evidence type="ECO:0000256" key="12">
    <source>
        <dbReference type="HAMAP-Rule" id="MF_00974"/>
    </source>
</evidence>
<keyword evidence="7 12" id="KW-0863">Zinc-finger</keyword>
<dbReference type="PROSITE" id="PS50880">
    <property type="entry name" value="TOPRIM"/>
    <property type="match status" value="1"/>
</dbReference>
<feature type="zinc finger region" description="CHC2-type" evidence="12">
    <location>
        <begin position="41"/>
        <end position="65"/>
    </location>
</feature>
<comment type="domain">
    <text evidence="12">Contains an N-terminal zinc-binding domain, a central core domain that contains the primase activity, and a C-terminal DnaB-binding domain.</text>
</comment>
<evidence type="ECO:0000313" key="14">
    <source>
        <dbReference type="EMBL" id="GAA4960636.1"/>
    </source>
</evidence>
<keyword evidence="3 12" id="KW-0808">Transferase</keyword>
<dbReference type="InterPro" id="IPR050219">
    <property type="entry name" value="DnaG_primase"/>
</dbReference>
<evidence type="ECO:0000256" key="1">
    <source>
        <dbReference type="ARBA" id="ARBA00022478"/>
    </source>
</evidence>
<dbReference type="InterPro" id="IPR006171">
    <property type="entry name" value="TOPRIM_dom"/>
</dbReference>
<keyword evidence="2 12" id="KW-0639">Primosome</keyword>
<dbReference type="SUPFAM" id="SSF56731">
    <property type="entry name" value="DNA primase core"/>
    <property type="match status" value="1"/>
</dbReference>
<dbReference type="Gene3D" id="3.90.580.10">
    <property type="entry name" value="Zinc finger, CHC2-type domain"/>
    <property type="match status" value="1"/>
</dbReference>
<evidence type="ECO:0000256" key="9">
    <source>
        <dbReference type="ARBA" id="ARBA00022842"/>
    </source>
</evidence>
<accession>A0ABP9H6F9</accession>
<dbReference type="PANTHER" id="PTHR30313:SF2">
    <property type="entry name" value="DNA PRIMASE"/>
    <property type="match status" value="1"/>
</dbReference>
<dbReference type="Proteomes" id="UP001501195">
    <property type="component" value="Unassembled WGS sequence"/>
</dbReference>
<dbReference type="HAMAP" id="MF_00974">
    <property type="entry name" value="DNA_primase_DnaG"/>
    <property type="match status" value="1"/>
</dbReference>
<evidence type="ECO:0000259" key="13">
    <source>
        <dbReference type="PROSITE" id="PS50880"/>
    </source>
</evidence>
<dbReference type="InterPro" id="IPR019475">
    <property type="entry name" value="DNA_primase_DnaB-bd"/>
</dbReference>
<dbReference type="Pfam" id="PF10410">
    <property type="entry name" value="DnaB_bind"/>
    <property type="match status" value="1"/>
</dbReference>
<evidence type="ECO:0000256" key="7">
    <source>
        <dbReference type="ARBA" id="ARBA00022771"/>
    </source>
</evidence>
<keyword evidence="5 12" id="KW-0235">DNA replication</keyword>
<comment type="similarity">
    <text evidence="12">Belongs to the DnaG primase family.</text>
</comment>
<dbReference type="Gene3D" id="3.40.1360.10">
    <property type="match status" value="1"/>
</dbReference>
<dbReference type="InterPro" id="IPR037068">
    <property type="entry name" value="DNA_primase_core_N_sf"/>
</dbReference>
<dbReference type="Gene3D" id="3.90.980.10">
    <property type="entry name" value="DNA primase, catalytic core, N-terminal domain"/>
    <property type="match status" value="1"/>
</dbReference>
<dbReference type="InterPro" id="IPR036977">
    <property type="entry name" value="DNA_primase_Znf_CHC2"/>
</dbReference>
<comment type="subunit">
    <text evidence="12">Monomer. Interacts with DnaB.</text>
</comment>
<dbReference type="InterPro" id="IPR030846">
    <property type="entry name" value="DnaG_bac"/>
</dbReference>
<feature type="domain" description="Toprim" evidence="13">
    <location>
        <begin position="268"/>
        <end position="352"/>
    </location>
</feature>
<dbReference type="InterPro" id="IPR006295">
    <property type="entry name" value="DNA_primase_DnaG"/>
</dbReference>
<keyword evidence="1 12" id="KW-0240">DNA-directed RNA polymerase</keyword>
<comment type="cofactor">
    <cofactor evidence="12">
        <name>Zn(2+)</name>
        <dbReference type="ChEBI" id="CHEBI:29105"/>
    </cofactor>
    <text evidence="12">Binds 1 zinc ion per monomer.</text>
</comment>
<dbReference type="SMART" id="SM00400">
    <property type="entry name" value="ZnF_CHCC"/>
    <property type="match status" value="1"/>
</dbReference>
<dbReference type="InterPro" id="IPR002694">
    <property type="entry name" value="Znf_CHC2"/>
</dbReference>
<dbReference type="InterPro" id="IPR013264">
    <property type="entry name" value="DNAG_N"/>
</dbReference>
<evidence type="ECO:0000256" key="4">
    <source>
        <dbReference type="ARBA" id="ARBA00022695"/>
    </source>
</evidence>
<evidence type="ECO:0000256" key="6">
    <source>
        <dbReference type="ARBA" id="ARBA00022723"/>
    </source>
</evidence>
<evidence type="ECO:0000313" key="15">
    <source>
        <dbReference type="Proteomes" id="UP001501195"/>
    </source>
</evidence>
<name>A0ABP9H6F9_9ACTN</name>
<dbReference type="PANTHER" id="PTHR30313">
    <property type="entry name" value="DNA PRIMASE"/>
    <property type="match status" value="1"/>
</dbReference>
<reference evidence="15" key="1">
    <citation type="journal article" date="2019" name="Int. J. Syst. Evol. Microbiol.">
        <title>The Global Catalogue of Microorganisms (GCM) 10K type strain sequencing project: providing services to taxonomists for standard genome sequencing and annotation.</title>
        <authorList>
            <consortium name="The Broad Institute Genomics Platform"/>
            <consortium name="The Broad Institute Genome Sequencing Center for Infectious Disease"/>
            <person name="Wu L."/>
            <person name="Ma J."/>
        </authorList>
    </citation>
    <scope>NUCLEOTIDE SEQUENCE [LARGE SCALE GENOMIC DNA]</scope>
    <source>
        <strain evidence="15">JCM 18126</strain>
    </source>
</reference>
<dbReference type="Pfam" id="PF08275">
    <property type="entry name" value="DNAG_N"/>
    <property type="match status" value="1"/>
</dbReference>
<dbReference type="Pfam" id="PF13662">
    <property type="entry name" value="Toprim_4"/>
    <property type="match status" value="1"/>
</dbReference>
<gene>
    <name evidence="12" type="primary">dnaG</name>
    <name evidence="14" type="ORF">GCM10023225_00250</name>
</gene>
<keyword evidence="6 12" id="KW-0479">Metal-binding</keyword>
<evidence type="ECO:0000256" key="10">
    <source>
        <dbReference type="ARBA" id="ARBA00023125"/>
    </source>
</evidence>
<dbReference type="SMART" id="SM00493">
    <property type="entry name" value="TOPRIM"/>
    <property type="match status" value="1"/>
</dbReference>
<evidence type="ECO:0000256" key="8">
    <source>
        <dbReference type="ARBA" id="ARBA00022833"/>
    </source>
</evidence>
<proteinExistence type="inferred from homology"/>
<comment type="function">
    <text evidence="12">RNA polymerase that catalyzes the synthesis of short RNA molecules used as primers for DNA polymerase during DNA replication.</text>
</comment>
<keyword evidence="4 12" id="KW-0548">Nucleotidyltransferase</keyword>
<comment type="caution">
    <text evidence="14">The sequence shown here is derived from an EMBL/GenBank/DDBJ whole genome shotgun (WGS) entry which is preliminary data.</text>
</comment>
<dbReference type="SUPFAM" id="SSF57783">
    <property type="entry name" value="Zinc beta-ribbon"/>
    <property type="match status" value="1"/>
</dbReference>
<evidence type="ECO:0000256" key="11">
    <source>
        <dbReference type="ARBA" id="ARBA00023163"/>
    </source>
</evidence>
<evidence type="ECO:0000256" key="2">
    <source>
        <dbReference type="ARBA" id="ARBA00022515"/>
    </source>
</evidence>
<dbReference type="InterPro" id="IPR034151">
    <property type="entry name" value="TOPRIM_DnaG_bac"/>
</dbReference>
<dbReference type="EC" id="2.7.7.101" evidence="12"/>
<comment type="catalytic activity">
    <reaction evidence="12">
        <text>ssDNA + n NTP = ssDNA/pppN(pN)n-1 hybrid + (n-1) diphosphate.</text>
        <dbReference type="EC" id="2.7.7.101"/>
    </reaction>
</comment>
<keyword evidence="15" id="KW-1185">Reference proteome</keyword>
<keyword evidence="10 12" id="KW-0238">DNA-binding</keyword>
<evidence type="ECO:0000256" key="3">
    <source>
        <dbReference type="ARBA" id="ARBA00022679"/>
    </source>
</evidence>
<dbReference type="NCBIfam" id="TIGR01391">
    <property type="entry name" value="dnaG"/>
    <property type="match status" value="1"/>
</dbReference>
<organism evidence="14 15">
    <name type="scientific">Kineococcus glutinatus</name>
    <dbReference type="NCBI Taxonomy" id="1070872"/>
    <lineage>
        <taxon>Bacteria</taxon>
        <taxon>Bacillati</taxon>
        <taxon>Actinomycetota</taxon>
        <taxon>Actinomycetes</taxon>
        <taxon>Kineosporiales</taxon>
        <taxon>Kineosporiaceae</taxon>
        <taxon>Kineococcus</taxon>
    </lineage>
</organism>
<keyword evidence="11 12" id="KW-0804">Transcription</keyword>